<dbReference type="GO" id="GO:0016887">
    <property type="term" value="F:ATP hydrolysis activity"/>
    <property type="evidence" value="ECO:0007669"/>
    <property type="project" value="InterPro"/>
</dbReference>
<dbReference type="GO" id="GO:0005524">
    <property type="term" value="F:ATP binding"/>
    <property type="evidence" value="ECO:0007669"/>
    <property type="project" value="InterPro"/>
</dbReference>
<feature type="domain" description="ATPase AAA-type core" evidence="1">
    <location>
        <begin position="34"/>
        <end position="106"/>
    </location>
</feature>
<gene>
    <name evidence="2" type="ORF">B0H65DRAFT_593015</name>
</gene>
<keyword evidence="3" id="KW-1185">Reference proteome</keyword>
<comment type="caution">
    <text evidence="2">The sequence shown here is derived from an EMBL/GenBank/DDBJ whole genome shotgun (WGS) entry which is preliminary data.</text>
</comment>
<dbReference type="RefSeq" id="XP_062676551.1">
    <property type="nucleotide sequence ID" value="XM_062831142.1"/>
</dbReference>
<reference evidence="2" key="2">
    <citation type="submission" date="2023-06" db="EMBL/GenBank/DDBJ databases">
        <authorList>
            <consortium name="Lawrence Berkeley National Laboratory"/>
            <person name="Haridas S."/>
            <person name="Hensen N."/>
            <person name="Bonometti L."/>
            <person name="Westerberg I."/>
            <person name="Brannstrom I.O."/>
            <person name="Guillou S."/>
            <person name="Cros-Aarteil S."/>
            <person name="Calhoun S."/>
            <person name="Kuo A."/>
            <person name="Mondo S."/>
            <person name="Pangilinan J."/>
            <person name="Riley R."/>
            <person name="Labutti K."/>
            <person name="Andreopoulos B."/>
            <person name="Lipzen A."/>
            <person name="Chen C."/>
            <person name="Yanf M."/>
            <person name="Daum C."/>
            <person name="Ng V."/>
            <person name="Clum A."/>
            <person name="Steindorff A."/>
            <person name="Ohm R."/>
            <person name="Martin F."/>
            <person name="Silar P."/>
            <person name="Natvig D."/>
            <person name="Lalanne C."/>
            <person name="Gautier V."/>
            <person name="Ament-Velasquez S.L."/>
            <person name="Kruys A."/>
            <person name="Hutchinson M.I."/>
            <person name="Powell A.J."/>
            <person name="Barry K."/>
            <person name="Miller A.N."/>
            <person name="Grigoriev I.V."/>
            <person name="Debuchy R."/>
            <person name="Gladieux P."/>
            <person name="Thoren M.H."/>
            <person name="Johannesson H."/>
        </authorList>
    </citation>
    <scope>NUCLEOTIDE SEQUENCE</scope>
    <source>
        <strain evidence="2">CBS 560.94</strain>
    </source>
</reference>
<proteinExistence type="predicted"/>
<evidence type="ECO:0000259" key="1">
    <source>
        <dbReference type="Pfam" id="PF00004"/>
    </source>
</evidence>
<dbReference type="PANTHER" id="PTHR46411:SF2">
    <property type="entry name" value="AAA+ ATPASE DOMAIN-CONTAINING PROTEIN"/>
    <property type="match status" value="1"/>
</dbReference>
<dbReference type="Gene3D" id="3.40.50.300">
    <property type="entry name" value="P-loop containing nucleotide triphosphate hydrolases"/>
    <property type="match status" value="1"/>
</dbReference>
<dbReference type="InterPro" id="IPR003959">
    <property type="entry name" value="ATPase_AAA_core"/>
</dbReference>
<accession>A0AAE0MJE0</accession>
<reference evidence="2" key="1">
    <citation type="journal article" date="2023" name="Mol. Phylogenet. Evol.">
        <title>Genome-scale phylogeny and comparative genomics of the fungal order Sordariales.</title>
        <authorList>
            <person name="Hensen N."/>
            <person name="Bonometti L."/>
            <person name="Westerberg I."/>
            <person name="Brannstrom I.O."/>
            <person name="Guillou S."/>
            <person name="Cros-Aarteil S."/>
            <person name="Calhoun S."/>
            <person name="Haridas S."/>
            <person name="Kuo A."/>
            <person name="Mondo S."/>
            <person name="Pangilinan J."/>
            <person name="Riley R."/>
            <person name="LaButti K."/>
            <person name="Andreopoulos B."/>
            <person name="Lipzen A."/>
            <person name="Chen C."/>
            <person name="Yan M."/>
            <person name="Daum C."/>
            <person name="Ng V."/>
            <person name="Clum A."/>
            <person name="Steindorff A."/>
            <person name="Ohm R.A."/>
            <person name="Martin F."/>
            <person name="Silar P."/>
            <person name="Natvig D.O."/>
            <person name="Lalanne C."/>
            <person name="Gautier V."/>
            <person name="Ament-Velasquez S.L."/>
            <person name="Kruys A."/>
            <person name="Hutchinson M.I."/>
            <person name="Powell A.J."/>
            <person name="Barry K."/>
            <person name="Miller A.N."/>
            <person name="Grigoriev I.V."/>
            <person name="Debuchy R."/>
            <person name="Gladieux P."/>
            <person name="Hiltunen Thoren M."/>
            <person name="Johannesson H."/>
        </authorList>
    </citation>
    <scope>NUCLEOTIDE SEQUENCE</scope>
    <source>
        <strain evidence="2">CBS 560.94</strain>
    </source>
</reference>
<name>A0AAE0MJE0_9PEZI</name>
<protein>
    <recommendedName>
        <fullName evidence="1">ATPase AAA-type core domain-containing protein</fullName>
    </recommendedName>
</protein>
<sequence length="124" mass="13497">MTKDMVEALVKGHKSKGVVFDDVIAGKGQGLIFLLHGNPGLGKTLTAESIADYLEKPLYSISGGEIGTRVREVEERLESIFSLAKRWNAVTLLDEADVLLCRRNSAEIDRNAIVGGKCRNSPNN</sequence>
<dbReference type="PANTHER" id="PTHR46411">
    <property type="entry name" value="FAMILY ATPASE, PUTATIVE-RELATED"/>
    <property type="match status" value="1"/>
</dbReference>
<organism evidence="2 3">
    <name type="scientific">Neurospora tetraspora</name>
    <dbReference type="NCBI Taxonomy" id="94610"/>
    <lineage>
        <taxon>Eukaryota</taxon>
        <taxon>Fungi</taxon>
        <taxon>Dikarya</taxon>
        <taxon>Ascomycota</taxon>
        <taxon>Pezizomycotina</taxon>
        <taxon>Sordariomycetes</taxon>
        <taxon>Sordariomycetidae</taxon>
        <taxon>Sordariales</taxon>
        <taxon>Sordariaceae</taxon>
        <taxon>Neurospora</taxon>
    </lineage>
</organism>
<dbReference type="Pfam" id="PF00004">
    <property type="entry name" value="AAA"/>
    <property type="match status" value="1"/>
</dbReference>
<dbReference type="GeneID" id="87868296"/>
<dbReference type="Proteomes" id="UP001278500">
    <property type="component" value="Unassembled WGS sequence"/>
</dbReference>
<evidence type="ECO:0000313" key="2">
    <source>
        <dbReference type="EMBL" id="KAK3334385.1"/>
    </source>
</evidence>
<evidence type="ECO:0000313" key="3">
    <source>
        <dbReference type="Proteomes" id="UP001278500"/>
    </source>
</evidence>
<dbReference type="EMBL" id="JAUEPP010000011">
    <property type="protein sequence ID" value="KAK3334385.1"/>
    <property type="molecule type" value="Genomic_DNA"/>
</dbReference>
<dbReference type="SUPFAM" id="SSF52540">
    <property type="entry name" value="P-loop containing nucleoside triphosphate hydrolases"/>
    <property type="match status" value="1"/>
</dbReference>
<dbReference type="AlphaFoldDB" id="A0AAE0MJE0"/>
<dbReference type="InterPro" id="IPR027417">
    <property type="entry name" value="P-loop_NTPase"/>
</dbReference>